<dbReference type="AlphaFoldDB" id="M2PUI6"/>
<reference evidence="1 2" key="1">
    <citation type="submission" date="2012-10" db="EMBL/GenBank/DDBJ databases">
        <title>Genome assembly of Amycolatopsis azurea DSM 43854.</title>
        <authorList>
            <person name="Khatri I."/>
            <person name="Kaur I."/>
            <person name="Subramanian S."/>
            <person name="Mayilraj S."/>
        </authorList>
    </citation>
    <scope>NUCLEOTIDE SEQUENCE [LARGE SCALE GENOMIC DNA]</scope>
    <source>
        <strain evidence="1 2">DSM 43854</strain>
    </source>
</reference>
<evidence type="ECO:0000313" key="2">
    <source>
        <dbReference type="Proteomes" id="UP000014137"/>
    </source>
</evidence>
<dbReference type="RefSeq" id="WP_005154009.1">
    <property type="nucleotide sequence ID" value="NZ_ANMG01000015.1"/>
</dbReference>
<dbReference type="EMBL" id="ANMG01000015">
    <property type="protein sequence ID" value="EMD28283.1"/>
    <property type="molecule type" value="Genomic_DNA"/>
</dbReference>
<proteinExistence type="predicted"/>
<dbReference type="Proteomes" id="UP000014137">
    <property type="component" value="Unassembled WGS sequence"/>
</dbReference>
<organism evidence="1 2">
    <name type="scientific">Amycolatopsis azurea DSM 43854</name>
    <dbReference type="NCBI Taxonomy" id="1238180"/>
    <lineage>
        <taxon>Bacteria</taxon>
        <taxon>Bacillati</taxon>
        <taxon>Actinomycetota</taxon>
        <taxon>Actinomycetes</taxon>
        <taxon>Pseudonocardiales</taxon>
        <taxon>Pseudonocardiaceae</taxon>
        <taxon>Amycolatopsis</taxon>
    </lineage>
</organism>
<sequence length="42" mass="4456">MRWTPATAADGRGSCPVILATYEIVCSKYADPEVTEVAKAIA</sequence>
<dbReference type="PATRIC" id="fig|1238180.3.peg.2024"/>
<gene>
    <name evidence="1" type="ORF">C791_1282</name>
</gene>
<evidence type="ECO:0000313" key="1">
    <source>
        <dbReference type="EMBL" id="EMD28283.1"/>
    </source>
</evidence>
<comment type="caution">
    <text evidence="1">The sequence shown here is derived from an EMBL/GenBank/DDBJ whole genome shotgun (WGS) entry which is preliminary data.</text>
</comment>
<accession>M2PUI6</accession>
<protein>
    <submittedName>
        <fullName evidence="1">Uncharacterized protein</fullName>
    </submittedName>
</protein>
<name>M2PUI6_9PSEU</name>